<feature type="transmembrane region" description="Helical" evidence="8">
    <location>
        <begin position="81"/>
        <end position="104"/>
    </location>
</feature>
<keyword evidence="2" id="KW-1003">Cell membrane</keyword>
<sequence>MTTEKLKRNFPLTEQTLLLSAIAFLLLALYAPVLVHWYDGWLNKSISIEHEYFSHGLIGIPFAAYIAWTKRHRWQQLANRSHLLGGILIGLGGIFYLSGLPHFVNLSFPAILSGICLWLKGIPGFRLMGFPLLLVFLATPTDVPYLIEPYALPLQSFIANIAGFILSSLGMDVTVEQIYLFVGGRVVEVAPHCAGLKMLFTSLYVSLMLLYWSGAIASRRKTSLLLGGAALISVTANIIRNTLLTYFHGTGNAALFDWLHESWGGDLYSAGMLGLIVVLLNVIDREDEEWDDEAEADKLESEQS</sequence>
<dbReference type="InterPro" id="IPR026492">
    <property type="entry name" value="Cyanoexo_CrtB"/>
</dbReference>
<evidence type="ECO:0000256" key="2">
    <source>
        <dbReference type="ARBA" id="ARBA00022475"/>
    </source>
</evidence>
<evidence type="ECO:0000313" key="9">
    <source>
        <dbReference type="EMBL" id="OEJ73677.1"/>
    </source>
</evidence>
<keyword evidence="3" id="KW-0645">Protease</keyword>
<dbReference type="InterPro" id="IPR019127">
    <property type="entry name" value="Exosortase"/>
</dbReference>
<evidence type="ECO:0000256" key="8">
    <source>
        <dbReference type="SAM" id="Phobius"/>
    </source>
</evidence>
<keyword evidence="7 8" id="KW-0472">Membrane</keyword>
<dbReference type="OrthoDB" id="505165at2"/>
<dbReference type="EMBL" id="MJGC01000082">
    <property type="protein sequence ID" value="OEJ73677.1"/>
    <property type="molecule type" value="Genomic_DNA"/>
</dbReference>
<dbReference type="AlphaFoldDB" id="A0A1E5QGF6"/>
<evidence type="ECO:0000256" key="6">
    <source>
        <dbReference type="ARBA" id="ARBA00022989"/>
    </source>
</evidence>
<keyword evidence="6 8" id="KW-1133">Transmembrane helix</keyword>
<evidence type="ECO:0000256" key="3">
    <source>
        <dbReference type="ARBA" id="ARBA00022670"/>
    </source>
</evidence>
<dbReference type="Pfam" id="PF09721">
    <property type="entry name" value="Exosortase_EpsH"/>
    <property type="match status" value="1"/>
</dbReference>
<protein>
    <submittedName>
        <fullName evidence="9">Cyanoexosortase B</fullName>
    </submittedName>
</protein>
<keyword evidence="4 8" id="KW-0812">Transmembrane</keyword>
<reference evidence="9" key="1">
    <citation type="submission" date="2016-09" db="EMBL/GenBank/DDBJ databases">
        <title>Draft genome of thermotolerant cyanobacterium Desertifilum sp. strain IPPAS B-1220.</title>
        <authorList>
            <person name="Sinetova M.A."/>
            <person name="Bolakhan K."/>
            <person name="Zayadan B.K."/>
            <person name="Mironov K.S."/>
            <person name="Ustinova V."/>
            <person name="Kupriyanova E.V."/>
            <person name="Sidorov R.A."/>
            <person name="Skrypnik A.N."/>
            <person name="Gogoleva N.E."/>
            <person name="Gogolev Y.V."/>
            <person name="Los D.A."/>
        </authorList>
    </citation>
    <scope>NUCLEOTIDE SEQUENCE [LARGE SCALE GENOMIC DNA]</scope>
    <source>
        <strain evidence="9">IPPAS B-1220</strain>
    </source>
</reference>
<gene>
    <name evidence="9" type="ORF">BH720_18640</name>
</gene>
<dbReference type="NCBIfam" id="TIGR04156">
    <property type="entry name" value="cyanoexo_CrtB"/>
    <property type="match status" value="1"/>
</dbReference>
<feature type="transmembrane region" description="Helical" evidence="8">
    <location>
        <begin position="150"/>
        <end position="169"/>
    </location>
</feature>
<comment type="caution">
    <text evidence="9">The sequence shown here is derived from an EMBL/GenBank/DDBJ whole genome shotgun (WGS) entry which is preliminary data.</text>
</comment>
<dbReference type="GO" id="GO:0006508">
    <property type="term" value="P:proteolysis"/>
    <property type="evidence" value="ECO:0007669"/>
    <property type="project" value="UniProtKB-KW"/>
</dbReference>
<dbReference type="NCBIfam" id="TIGR02602">
    <property type="entry name" value="8TM_EpsH"/>
    <property type="match status" value="1"/>
</dbReference>
<comment type="subcellular location">
    <subcellularLocation>
        <location evidence="1">Cell membrane</location>
        <topology evidence="1">Multi-pass membrane protein</topology>
    </subcellularLocation>
</comment>
<dbReference type="NCBIfam" id="TIGR04178">
    <property type="entry name" value="exo_archaeo"/>
    <property type="match status" value="1"/>
</dbReference>
<dbReference type="STRING" id="1781255.BH720_18640"/>
<evidence type="ECO:0000256" key="7">
    <source>
        <dbReference type="ARBA" id="ARBA00023136"/>
    </source>
</evidence>
<dbReference type="GO" id="GO:0008233">
    <property type="term" value="F:peptidase activity"/>
    <property type="evidence" value="ECO:0007669"/>
    <property type="project" value="UniProtKB-KW"/>
</dbReference>
<dbReference type="GO" id="GO:0005886">
    <property type="term" value="C:plasma membrane"/>
    <property type="evidence" value="ECO:0007669"/>
    <property type="project" value="UniProtKB-SubCell"/>
</dbReference>
<keyword evidence="5" id="KW-0378">Hydrolase</keyword>
<feature type="transmembrane region" description="Helical" evidence="8">
    <location>
        <begin position="267"/>
        <end position="283"/>
    </location>
</feature>
<organism evidence="9">
    <name type="scientific">Desertifilum tharense IPPAS B-1220</name>
    <dbReference type="NCBI Taxonomy" id="1781255"/>
    <lineage>
        <taxon>Bacteria</taxon>
        <taxon>Bacillati</taxon>
        <taxon>Cyanobacteriota</taxon>
        <taxon>Cyanophyceae</taxon>
        <taxon>Desertifilales</taxon>
        <taxon>Desertifilaceae</taxon>
        <taxon>Desertifilum</taxon>
    </lineage>
</organism>
<proteinExistence type="predicted"/>
<name>A0A1E5QGF6_9CYAN</name>
<feature type="transmembrane region" description="Helical" evidence="8">
    <location>
        <begin position="224"/>
        <end position="247"/>
    </location>
</feature>
<feature type="transmembrane region" description="Helical" evidence="8">
    <location>
        <begin position="189"/>
        <end position="212"/>
    </location>
</feature>
<feature type="transmembrane region" description="Helical" evidence="8">
    <location>
        <begin position="52"/>
        <end position="69"/>
    </location>
</feature>
<feature type="transmembrane region" description="Helical" evidence="8">
    <location>
        <begin position="110"/>
        <end position="138"/>
    </location>
</feature>
<dbReference type="InterPro" id="IPR026392">
    <property type="entry name" value="Exo/Archaeosortase_dom"/>
</dbReference>
<dbReference type="InterPro" id="IPR013426">
    <property type="entry name" value="EpsH-like"/>
</dbReference>
<feature type="transmembrane region" description="Helical" evidence="8">
    <location>
        <begin position="12"/>
        <end position="32"/>
    </location>
</feature>
<accession>A0A1E5QGF6</accession>
<evidence type="ECO:0000256" key="1">
    <source>
        <dbReference type="ARBA" id="ARBA00004651"/>
    </source>
</evidence>
<evidence type="ECO:0000256" key="4">
    <source>
        <dbReference type="ARBA" id="ARBA00022692"/>
    </source>
</evidence>
<evidence type="ECO:0000256" key="5">
    <source>
        <dbReference type="ARBA" id="ARBA00022801"/>
    </source>
</evidence>